<dbReference type="Gene3D" id="3.40.50.980">
    <property type="match status" value="2"/>
</dbReference>
<dbReference type="SUPFAM" id="SSF51735">
    <property type="entry name" value="NAD(P)-binding Rossmann-fold domains"/>
    <property type="match status" value="1"/>
</dbReference>
<feature type="region of interest" description="Disordered" evidence="18">
    <location>
        <begin position="859"/>
        <end position="883"/>
    </location>
</feature>
<comment type="pathway">
    <text evidence="3">Amino-acid biosynthesis; L-lysine biosynthesis via AAA pathway; L-lysine from L-alpha-aminoadipate (fungal route): step 1/3.</text>
</comment>
<comment type="catalytic activity">
    <reaction evidence="17">
        <text>(S)-2-amino-6-oxohexanoate + NADP(+) + H2O = L-2-aminoadipate + NADPH + 2 H(+)</text>
        <dbReference type="Rhea" id="RHEA:12304"/>
        <dbReference type="ChEBI" id="CHEBI:15377"/>
        <dbReference type="ChEBI" id="CHEBI:15378"/>
        <dbReference type="ChEBI" id="CHEBI:57783"/>
        <dbReference type="ChEBI" id="CHEBI:58321"/>
        <dbReference type="ChEBI" id="CHEBI:58349"/>
        <dbReference type="ChEBI" id="CHEBI:58672"/>
        <dbReference type="EC" id="1.2.1.31"/>
    </reaction>
</comment>
<dbReference type="PROSITE" id="PS00455">
    <property type="entry name" value="AMP_BINDING"/>
    <property type="match status" value="1"/>
</dbReference>
<evidence type="ECO:0000256" key="17">
    <source>
        <dbReference type="ARBA" id="ARBA00049537"/>
    </source>
</evidence>
<dbReference type="SMART" id="SM00823">
    <property type="entry name" value="PKS_PP"/>
    <property type="match status" value="1"/>
</dbReference>
<dbReference type="InterPro" id="IPR010071">
    <property type="entry name" value="AA_adenyl_dom"/>
</dbReference>
<evidence type="ECO:0000256" key="12">
    <source>
        <dbReference type="ARBA" id="ARBA00023154"/>
    </source>
</evidence>
<accession>A0AAD6YBC7</accession>
<dbReference type="SUPFAM" id="SSF47336">
    <property type="entry name" value="ACP-like"/>
    <property type="match status" value="1"/>
</dbReference>
<dbReference type="Proteomes" id="UP001219525">
    <property type="component" value="Unassembled WGS sequence"/>
</dbReference>
<protein>
    <recommendedName>
        <fullName evidence="14">Alpha-aminoadipate reductase</fullName>
        <ecNumber evidence="6">1.2.1.31</ecNumber>
        <ecNumber evidence="5">1.2.1.95</ecNumber>
    </recommendedName>
    <alternativeName>
        <fullName evidence="13">L-aminoadipate-semialdehyde dehydrogenase</fullName>
    </alternativeName>
</protein>
<dbReference type="Gene3D" id="3.30.300.30">
    <property type="match status" value="1"/>
</dbReference>
<dbReference type="InterPro" id="IPR006162">
    <property type="entry name" value="Ppantetheine_attach_site"/>
</dbReference>
<comment type="catalytic activity">
    <reaction evidence="15">
        <text>(S)-2-amino-6-oxohexanoate + AMP + diphosphate + NADP(+) = L-2-aminoadipate + ATP + NADPH + H(+)</text>
        <dbReference type="Rhea" id="RHEA:46936"/>
        <dbReference type="ChEBI" id="CHEBI:15378"/>
        <dbReference type="ChEBI" id="CHEBI:30616"/>
        <dbReference type="ChEBI" id="CHEBI:33019"/>
        <dbReference type="ChEBI" id="CHEBI:57783"/>
        <dbReference type="ChEBI" id="CHEBI:58321"/>
        <dbReference type="ChEBI" id="CHEBI:58349"/>
        <dbReference type="ChEBI" id="CHEBI:58672"/>
        <dbReference type="ChEBI" id="CHEBI:456215"/>
        <dbReference type="EC" id="1.2.1.95"/>
    </reaction>
</comment>
<dbReference type="NCBIfam" id="TIGR03443">
    <property type="entry name" value="alpha_am_amid"/>
    <property type="match status" value="1"/>
</dbReference>
<organism evidence="20 21">
    <name type="scientific">Mycena pura</name>
    <dbReference type="NCBI Taxonomy" id="153505"/>
    <lineage>
        <taxon>Eukaryota</taxon>
        <taxon>Fungi</taxon>
        <taxon>Dikarya</taxon>
        <taxon>Basidiomycota</taxon>
        <taxon>Agaricomycotina</taxon>
        <taxon>Agaricomycetes</taxon>
        <taxon>Agaricomycetidae</taxon>
        <taxon>Agaricales</taxon>
        <taxon>Marasmiineae</taxon>
        <taxon>Mycenaceae</taxon>
        <taxon>Mycena</taxon>
    </lineage>
</organism>
<dbReference type="CDD" id="cd05235">
    <property type="entry name" value="SDR_e1"/>
    <property type="match status" value="1"/>
</dbReference>
<keyword evidence="7" id="KW-0596">Phosphopantetheine</keyword>
<comment type="cofactor">
    <cofactor evidence="1">
        <name>pantetheine 4'-phosphate</name>
        <dbReference type="ChEBI" id="CHEBI:47942"/>
    </cofactor>
</comment>
<dbReference type="InterPro" id="IPR001242">
    <property type="entry name" value="Condensation_dom"/>
</dbReference>
<evidence type="ECO:0000256" key="9">
    <source>
        <dbReference type="ARBA" id="ARBA00022605"/>
    </source>
</evidence>
<evidence type="ECO:0000313" key="21">
    <source>
        <dbReference type="Proteomes" id="UP001219525"/>
    </source>
</evidence>
<evidence type="ECO:0000259" key="19">
    <source>
        <dbReference type="PROSITE" id="PS50075"/>
    </source>
</evidence>
<dbReference type="PANTHER" id="PTHR44845:SF1">
    <property type="entry name" value="L-2-AMINOADIPATE REDUCTASE"/>
    <property type="match status" value="1"/>
</dbReference>
<name>A0AAD6YBC7_9AGAR</name>
<dbReference type="SUPFAM" id="SSF52777">
    <property type="entry name" value="CoA-dependent acyltransferases"/>
    <property type="match status" value="1"/>
</dbReference>
<dbReference type="EMBL" id="JARJCW010000037">
    <property type="protein sequence ID" value="KAJ7207176.1"/>
    <property type="molecule type" value="Genomic_DNA"/>
</dbReference>
<comment type="similarity">
    <text evidence="4">Belongs to the ATP-dependent AMP-binding enzyme family.</text>
</comment>
<dbReference type="InterPro" id="IPR010080">
    <property type="entry name" value="Thioester_reductase-like_dom"/>
</dbReference>
<dbReference type="InterPro" id="IPR036291">
    <property type="entry name" value="NAD(P)-bd_dom_sf"/>
</dbReference>
<dbReference type="InterPro" id="IPR020845">
    <property type="entry name" value="AMP-binding_CS"/>
</dbReference>
<dbReference type="Pfam" id="PF00550">
    <property type="entry name" value="PP-binding"/>
    <property type="match status" value="1"/>
</dbReference>
<comment type="catalytic activity">
    <reaction evidence="16">
        <text>(S)-2-amino-6-oxohexanoate + NAD(+) + H2O = L-2-aminoadipate + NADH + 2 H(+)</text>
        <dbReference type="Rhea" id="RHEA:12308"/>
        <dbReference type="ChEBI" id="CHEBI:15377"/>
        <dbReference type="ChEBI" id="CHEBI:15378"/>
        <dbReference type="ChEBI" id="CHEBI:57540"/>
        <dbReference type="ChEBI" id="CHEBI:57945"/>
        <dbReference type="ChEBI" id="CHEBI:58321"/>
        <dbReference type="ChEBI" id="CHEBI:58672"/>
        <dbReference type="EC" id="1.2.1.31"/>
    </reaction>
</comment>
<evidence type="ECO:0000256" key="16">
    <source>
        <dbReference type="ARBA" id="ARBA00048414"/>
    </source>
</evidence>
<keyword evidence="8" id="KW-0597">Phosphoprotein</keyword>
<dbReference type="PROSITE" id="PS00012">
    <property type="entry name" value="PHOSPHOPANTETHEINE"/>
    <property type="match status" value="1"/>
</dbReference>
<comment type="caution">
    <text evidence="20">The sequence shown here is derived from an EMBL/GenBank/DDBJ whole genome shotgun (WGS) entry which is preliminary data.</text>
</comment>
<dbReference type="InterPro" id="IPR036736">
    <property type="entry name" value="ACP-like_sf"/>
</dbReference>
<evidence type="ECO:0000256" key="11">
    <source>
        <dbReference type="ARBA" id="ARBA00023002"/>
    </source>
</evidence>
<dbReference type="NCBIfam" id="TIGR01746">
    <property type="entry name" value="Thioester-redct"/>
    <property type="match status" value="1"/>
</dbReference>
<dbReference type="GO" id="GO:0009085">
    <property type="term" value="P:lysine biosynthetic process"/>
    <property type="evidence" value="ECO:0007669"/>
    <property type="project" value="UniProtKB-KW"/>
</dbReference>
<dbReference type="Gene3D" id="3.30.559.30">
    <property type="entry name" value="Nonribosomal peptide synthetase, condensation domain"/>
    <property type="match status" value="1"/>
</dbReference>
<evidence type="ECO:0000256" key="14">
    <source>
        <dbReference type="ARBA" id="ARBA00032195"/>
    </source>
</evidence>
<reference evidence="20" key="1">
    <citation type="submission" date="2023-03" db="EMBL/GenBank/DDBJ databases">
        <title>Massive genome expansion in bonnet fungi (Mycena s.s.) driven by repeated elements and novel gene families across ecological guilds.</title>
        <authorList>
            <consortium name="Lawrence Berkeley National Laboratory"/>
            <person name="Harder C.B."/>
            <person name="Miyauchi S."/>
            <person name="Viragh M."/>
            <person name="Kuo A."/>
            <person name="Thoen E."/>
            <person name="Andreopoulos B."/>
            <person name="Lu D."/>
            <person name="Skrede I."/>
            <person name="Drula E."/>
            <person name="Henrissat B."/>
            <person name="Morin E."/>
            <person name="Kohler A."/>
            <person name="Barry K."/>
            <person name="LaButti K."/>
            <person name="Morin E."/>
            <person name="Salamov A."/>
            <person name="Lipzen A."/>
            <person name="Mereny Z."/>
            <person name="Hegedus B."/>
            <person name="Baldrian P."/>
            <person name="Stursova M."/>
            <person name="Weitz H."/>
            <person name="Taylor A."/>
            <person name="Grigoriev I.V."/>
            <person name="Nagy L.G."/>
            <person name="Martin F."/>
            <person name="Kauserud H."/>
        </authorList>
    </citation>
    <scope>NUCLEOTIDE SEQUENCE</scope>
    <source>
        <strain evidence="20">9144</strain>
    </source>
</reference>
<feature type="domain" description="Carrier" evidence="19">
    <location>
        <begin position="882"/>
        <end position="959"/>
    </location>
</feature>
<dbReference type="Gene3D" id="1.10.1200.10">
    <property type="entry name" value="ACP-like"/>
    <property type="match status" value="1"/>
</dbReference>
<dbReference type="InterPro" id="IPR020806">
    <property type="entry name" value="PKS_PP-bd"/>
</dbReference>
<dbReference type="NCBIfam" id="TIGR01733">
    <property type="entry name" value="AA-adenyl-dom"/>
    <property type="match status" value="1"/>
</dbReference>
<comment type="function">
    <text evidence="2">Catalyzes the activation of alpha-aminoadipate by ATP-dependent adenylation and the reduction of activated alpha-aminoadipate by NADPH. The activated alpha-aminoadipate is bound to the phosphopantheinyl group of the enzyme itself before it is reduced to (S)-2-amino-6-oxohexanoate.</text>
</comment>
<dbReference type="InterPro" id="IPR045851">
    <property type="entry name" value="AMP-bd_C_sf"/>
</dbReference>
<dbReference type="GO" id="GO:0004043">
    <property type="term" value="F:L-aminoadipate-semialdehyde dehydrogenase [NAD(P)+] activity"/>
    <property type="evidence" value="ECO:0007669"/>
    <property type="project" value="UniProtKB-EC"/>
</dbReference>
<proteinExistence type="inferred from homology"/>
<keyword evidence="21" id="KW-1185">Reference proteome</keyword>
<feature type="compositionally biased region" description="Polar residues" evidence="18">
    <location>
        <begin position="873"/>
        <end position="883"/>
    </location>
</feature>
<dbReference type="Pfam" id="PF00668">
    <property type="entry name" value="Condensation"/>
    <property type="match status" value="1"/>
</dbReference>
<dbReference type="PANTHER" id="PTHR44845">
    <property type="entry name" value="CARRIER DOMAIN-CONTAINING PROTEIN"/>
    <property type="match status" value="1"/>
</dbReference>
<dbReference type="InterPro" id="IPR000873">
    <property type="entry name" value="AMP-dep_synth/lig_dom"/>
</dbReference>
<evidence type="ECO:0000256" key="15">
    <source>
        <dbReference type="ARBA" id="ARBA00048260"/>
    </source>
</evidence>
<keyword evidence="12" id="KW-0457">Lysine biosynthesis</keyword>
<evidence type="ECO:0000256" key="13">
    <source>
        <dbReference type="ARBA" id="ARBA00031335"/>
    </source>
</evidence>
<dbReference type="InterPro" id="IPR014397">
    <property type="entry name" value="Lys2"/>
</dbReference>
<evidence type="ECO:0000256" key="6">
    <source>
        <dbReference type="ARBA" id="ARBA00013073"/>
    </source>
</evidence>
<evidence type="ECO:0000256" key="4">
    <source>
        <dbReference type="ARBA" id="ARBA00006432"/>
    </source>
</evidence>
<dbReference type="Gene3D" id="3.40.50.720">
    <property type="entry name" value="NAD(P)-binding Rossmann-like Domain"/>
    <property type="match status" value="1"/>
</dbReference>
<dbReference type="EC" id="1.2.1.31" evidence="6"/>
<dbReference type="EC" id="1.2.1.95" evidence="5"/>
<evidence type="ECO:0000256" key="10">
    <source>
        <dbReference type="ARBA" id="ARBA00022857"/>
    </source>
</evidence>
<evidence type="ECO:0000256" key="5">
    <source>
        <dbReference type="ARBA" id="ARBA00012913"/>
    </source>
</evidence>
<evidence type="ECO:0000256" key="8">
    <source>
        <dbReference type="ARBA" id="ARBA00022553"/>
    </source>
</evidence>
<evidence type="ECO:0000256" key="1">
    <source>
        <dbReference type="ARBA" id="ARBA00001957"/>
    </source>
</evidence>
<dbReference type="InterPro" id="IPR013120">
    <property type="entry name" value="FAR_NAD-bd"/>
</dbReference>
<evidence type="ECO:0000256" key="7">
    <source>
        <dbReference type="ARBA" id="ARBA00022450"/>
    </source>
</evidence>
<dbReference type="GO" id="GO:0031177">
    <property type="term" value="F:phosphopantetheine binding"/>
    <property type="evidence" value="ECO:0007669"/>
    <property type="project" value="InterPro"/>
</dbReference>
<dbReference type="InterPro" id="IPR009081">
    <property type="entry name" value="PP-bd_ACP"/>
</dbReference>
<dbReference type="SUPFAM" id="SSF56801">
    <property type="entry name" value="Acetyl-CoA synthetase-like"/>
    <property type="match status" value="1"/>
</dbReference>
<evidence type="ECO:0000256" key="3">
    <source>
        <dbReference type="ARBA" id="ARBA00004827"/>
    </source>
</evidence>
<dbReference type="PROSITE" id="PS50075">
    <property type="entry name" value="CARRIER"/>
    <property type="match status" value="1"/>
</dbReference>
<feature type="region of interest" description="Disordered" evidence="18">
    <location>
        <begin position="1174"/>
        <end position="1194"/>
    </location>
</feature>
<evidence type="ECO:0000256" key="2">
    <source>
        <dbReference type="ARBA" id="ARBA00003499"/>
    </source>
</evidence>
<keyword evidence="9" id="KW-0028">Amino-acid biosynthesis</keyword>
<dbReference type="PIRSF" id="PIRSF001617">
    <property type="entry name" value="Alpha-AR"/>
    <property type="match status" value="1"/>
</dbReference>
<evidence type="ECO:0000256" key="18">
    <source>
        <dbReference type="SAM" id="MobiDB-lite"/>
    </source>
</evidence>
<evidence type="ECO:0000313" key="20">
    <source>
        <dbReference type="EMBL" id="KAJ7207176.1"/>
    </source>
</evidence>
<sequence>MGDSRLARVVARLQNLPSIALPTDYPRPSGPNKLIEAAHLAELSDQTSLALLKLALYEESSQDSADDDGNTQSTSPSAFHLLLAAFTVLLHRYTGDTDIVIGSSSPTAPDPLVLRLSVDPSDPYWSIVRRVQHIEKETDADAVPFELLTKEMNKNKDESIVAPLFRVRFFDETDNPTENFIHSTSLTSDLTVFVTQTPASSRAALAPRICLRVLYNSLLFTPSRIICIIDQLSVLLRKVATSPLSPVGSIPLLTPSQRATLPDPVADLDWCGWKGAITDVFSRHALKRPDRPCVVQSLPAASPSVVQEKVTFSYGAIRNAANILAHHLIKGGVQREEVVMVYAHRSVDLVVAVMAVLKAGATFSVIDPAYPASRQILYLQVAQPRGLVVLKGAGTINPTVREYLATDLKIRVEVPAVEVRPSGEIFGGCNTDGEDVLKSQTHLGGTDPNVTLGPDSIGTLSFTTGSTGIPKGVKGRHFSLTHFFPWMGERFGLGEDSKFTMLSGIAHDPIQRDMFTPLFFGAQLHVPTADDIGIPGRLAEWLADSEVTVTHLTPAMGQLLSAEATRQIPTLLNAFFVGDILTKRDCLRLQALAANVRIINMYGTTETQRAVSYFAIQPVSEDPTFLATQKDIMPAGAGMIDVQLLVVNRNDRTVPCAVGEVGEIYVRSGGLAEGYLDAAASAEKFVDNWFAVNAPPRKDTLRHPPANGLPGPEARHWKGIRDRMYRSGDLGRYLPNGIVECTGRADDQVKIRGFRIELGEIDTHLSQHPLVRENVTLVRRDKDEEKILVCYFVPLDGPALSDYASEVTDGEHDNSLVQGIKKYRRLIKDIREHLKKKLPSYSVPSLFVPLRRMPLNPNGKIDKPALPFPDTAQAATSAPGSRKANTSEEAIRHIWASLLPNAPQPIPSDESFFDLGGHSILATRLVFEIRKAFVVDAPLGLVFEKPTIAGLVEAIESLRNADLGFYYNSPQAPASTTKLLIQPSGKAVSQEYGDDLKILLPHLREAYPALPGDFNSKPLTVFLTGATGFLGAFVLADLLSRETRVKKVICLARAADAQKGLQRLMEGSTDRGVWDNEWVKSGRLEVVTGDLGVELFGLGMDCWGRITKEADVVIHNGALVHWVYPYEKLRSANVLSTLTAINLASEGKQKLLVFVSSTSAIDSAHYVQLSDSLTGGHSKQRGIPESDDLEGARSSLKTGYGQTKWVSEKLLFEAGRRGLRGHIVRPGYVVGDSRTAVTNTDDFLWRLVKGCIQLGLVPEINNTVNMVPVDHVARCTALAAVEPLPNAPLSVLHVTARPLPTYNDLLVPLAQFGFGTTQCEYIVWRRRLEQHVMETQDNALFPLLHFVMDDLPTSTKSPQLDDSNTVALLAAQAEVGRESTVSKNLVGNYLAWLVRAGFLPPPSLENPEKALPVLGAGVVKAAGRSGI</sequence>
<dbReference type="Pfam" id="PF00501">
    <property type="entry name" value="AMP-binding"/>
    <property type="match status" value="1"/>
</dbReference>
<keyword evidence="11" id="KW-0560">Oxidoreductase</keyword>
<dbReference type="Pfam" id="PF07993">
    <property type="entry name" value="NAD_binding_4"/>
    <property type="match status" value="1"/>
</dbReference>
<dbReference type="Gene3D" id="2.30.38.10">
    <property type="entry name" value="Luciferase, Domain 3"/>
    <property type="match status" value="1"/>
</dbReference>
<gene>
    <name evidence="20" type="ORF">GGX14DRAFT_567736</name>
</gene>
<keyword evidence="10" id="KW-0521">NADP</keyword>